<dbReference type="Gene3D" id="3.30.460.40">
    <property type="match status" value="1"/>
</dbReference>
<name>A0AA97AHF3_9CYAN</name>
<dbReference type="InterPro" id="IPR014942">
    <property type="entry name" value="AbiEii"/>
</dbReference>
<protein>
    <recommendedName>
        <fullName evidence="2">Nucleotidyltransferase family protein</fullName>
    </recommendedName>
</protein>
<gene>
    <name evidence="1" type="ORF">HJG54_17455</name>
</gene>
<evidence type="ECO:0000313" key="1">
    <source>
        <dbReference type="EMBL" id="WNZ24464.1"/>
    </source>
</evidence>
<dbReference type="EMBL" id="CP053586">
    <property type="protein sequence ID" value="WNZ24464.1"/>
    <property type="molecule type" value="Genomic_DNA"/>
</dbReference>
<accession>A0AA97AHF3</accession>
<proteinExistence type="predicted"/>
<organism evidence="1">
    <name type="scientific">Leptolyngbya sp. NK1-12</name>
    <dbReference type="NCBI Taxonomy" id="2547451"/>
    <lineage>
        <taxon>Bacteria</taxon>
        <taxon>Bacillati</taxon>
        <taxon>Cyanobacteriota</taxon>
        <taxon>Cyanophyceae</taxon>
        <taxon>Leptolyngbyales</taxon>
        <taxon>Leptolyngbyaceae</taxon>
        <taxon>Leptolyngbya group</taxon>
        <taxon>Leptolyngbya</taxon>
    </lineage>
</organism>
<dbReference type="Pfam" id="PF08843">
    <property type="entry name" value="AbiEii"/>
    <property type="match status" value="1"/>
</dbReference>
<sequence>MLNLTQWQEIDAFFMAEGKIFQTLTRLAQSLDRAGISYVIVGGMAMAVHGFVRPTEDIDILLTPEGLAAFQQQLVGRGFVAAFPGATRKFRDAQTGVEIEILTSGSFPGDGKPKPVAFPDPVAVAVDYNGIKVIDLTRLIELKLASGISGRGRLRDLADVQDLIRAFTLPVELAESLDASVREHYVELWDDLYA</sequence>
<reference evidence="1" key="1">
    <citation type="submission" date="2020-05" db="EMBL/GenBank/DDBJ databases">
        <authorList>
            <person name="Zhu T."/>
            <person name="Keshari N."/>
            <person name="Lu X."/>
        </authorList>
    </citation>
    <scope>NUCLEOTIDE SEQUENCE</scope>
    <source>
        <strain evidence="1">NK1-12</strain>
    </source>
</reference>
<dbReference type="RefSeq" id="WP_316430278.1">
    <property type="nucleotide sequence ID" value="NZ_CP053586.1"/>
</dbReference>
<dbReference type="InterPro" id="IPR043519">
    <property type="entry name" value="NT_sf"/>
</dbReference>
<evidence type="ECO:0008006" key="2">
    <source>
        <dbReference type="Google" id="ProtNLM"/>
    </source>
</evidence>
<dbReference type="SUPFAM" id="SSF81301">
    <property type="entry name" value="Nucleotidyltransferase"/>
    <property type="match status" value="1"/>
</dbReference>
<dbReference type="AlphaFoldDB" id="A0AA97AHF3"/>